<dbReference type="PATRIC" id="fig|2033.7.peg.699"/>
<evidence type="ECO:0000259" key="1">
    <source>
        <dbReference type="Pfam" id="PF25837"/>
    </source>
</evidence>
<dbReference type="InterPro" id="IPR058788">
    <property type="entry name" value="ApnL_N"/>
</dbReference>
<dbReference type="Proteomes" id="UP000072189">
    <property type="component" value="Unassembled WGS sequence"/>
</dbReference>
<gene>
    <name evidence="3" type="ORF">RSA3_17245</name>
</gene>
<dbReference type="Pfam" id="PF25838">
    <property type="entry name" value="Apionate_lact_M"/>
    <property type="match status" value="1"/>
</dbReference>
<name>A0A147F2J3_MICTE</name>
<dbReference type="InterPro" id="IPR058787">
    <property type="entry name" value="ApnL_M"/>
</dbReference>
<proteinExistence type="predicted"/>
<comment type="caution">
    <text evidence="3">The sequence shown here is derived from an EMBL/GenBank/DDBJ whole genome shotgun (WGS) entry which is preliminary data.</text>
</comment>
<reference evidence="3 4" key="1">
    <citation type="journal article" date="2016" name="Front. Microbiol.">
        <title>Genomic Resource of Rice Seed Associated Bacteria.</title>
        <authorList>
            <person name="Midha S."/>
            <person name="Bansal K."/>
            <person name="Sharma S."/>
            <person name="Kumar N."/>
            <person name="Patil P.P."/>
            <person name="Chaudhry V."/>
            <person name="Patil P.B."/>
        </authorList>
    </citation>
    <scope>NUCLEOTIDE SEQUENCE [LARGE SCALE GENOMIC DNA]</scope>
    <source>
        <strain evidence="3 4">RSA3</strain>
    </source>
</reference>
<dbReference type="Pfam" id="PF25837">
    <property type="entry name" value="Apionate_lact_N"/>
    <property type="match status" value="1"/>
</dbReference>
<evidence type="ECO:0000313" key="3">
    <source>
        <dbReference type="EMBL" id="KTS05797.1"/>
    </source>
</evidence>
<accession>A0A147F2J3</accession>
<sequence>MTWAEPGQAWTSGRWTLELRGDELADISLNGTVVLRSVRLVLRDRDWGTVDLGVERREGASSALTLHVGGGGIEGTVAVHADGDRLEVVADVRADDGIETNRLGLVVLHPPTVAGAELAVTHADGAVERTRFPRAISPHQPAFDIAGLAWEHRALAVSMTLEGDVFEMEDQRNWTDASFKTYSRPLELPFPYRLAAGTRVRQTVSLRAAGRADLAAATEDEIVLRPAGVVPAIGIGAATAPGPAPAPTPVGSFVRVELDLASPAWRAALDRATASGLPLDVRFVRASAPGLFEAARALRGLRVRTVGAFAGDGPEKHVSDATTVAALREALREEGLDLPVVGGARTHFTELNRGHALLPDELDGVGFAVTPLFHSRATAQLVESVGILPLIARQAVELSRGVPVHVGPVTLRPHVDAVATTPEPVPSEPDLRDGYGPALLDATDPRQSAPELAAWTIASLAALTTPGIASVAFFEEWGPRGIRSSSGEPYPVAEALGVLAGLAGAPVEVGSSANSRVWVMTVTTPGGRVTLAANLDGTAREVRVRTDRIIVPAGGWLLRE</sequence>
<evidence type="ECO:0000259" key="2">
    <source>
        <dbReference type="Pfam" id="PF25838"/>
    </source>
</evidence>
<evidence type="ECO:0000313" key="4">
    <source>
        <dbReference type="Proteomes" id="UP000072189"/>
    </source>
</evidence>
<feature type="domain" description="D-apionate lactonase N-terminal" evidence="1">
    <location>
        <begin position="5"/>
        <end position="210"/>
    </location>
</feature>
<organism evidence="3 4">
    <name type="scientific">Microbacterium testaceum</name>
    <name type="common">Aureobacterium testaceum</name>
    <name type="synonym">Brevibacterium testaceum</name>
    <dbReference type="NCBI Taxonomy" id="2033"/>
    <lineage>
        <taxon>Bacteria</taxon>
        <taxon>Bacillati</taxon>
        <taxon>Actinomycetota</taxon>
        <taxon>Actinomycetes</taxon>
        <taxon>Micrococcales</taxon>
        <taxon>Microbacteriaceae</taxon>
        <taxon>Microbacterium</taxon>
    </lineage>
</organism>
<feature type="domain" description="D-apionate lactonase TIM barrel" evidence="2">
    <location>
        <begin position="314"/>
        <end position="504"/>
    </location>
</feature>
<dbReference type="AlphaFoldDB" id="A0A147F2J3"/>
<protein>
    <submittedName>
        <fullName evidence="3">Uncharacterized protein</fullName>
    </submittedName>
</protein>
<dbReference type="EMBL" id="LDRV01000137">
    <property type="protein sequence ID" value="KTS05797.1"/>
    <property type="molecule type" value="Genomic_DNA"/>
</dbReference>
<dbReference type="RefSeq" id="WP_058615192.1">
    <property type="nucleotide sequence ID" value="NZ_LDRV01000137.1"/>
</dbReference>